<sequence>MLLTVGHGPDDRDRLGARLTAAEVASLVDVRRFPGSRGDPDVRSDRRPGSP</sequence>
<accession>A0A1M5F9X6</accession>
<organism evidence="2 3">
    <name type="scientific">Geodermatophilus nigrescens</name>
    <dbReference type="NCBI Taxonomy" id="1070870"/>
    <lineage>
        <taxon>Bacteria</taxon>
        <taxon>Bacillati</taxon>
        <taxon>Actinomycetota</taxon>
        <taxon>Actinomycetes</taxon>
        <taxon>Geodermatophilales</taxon>
        <taxon>Geodermatophilaceae</taxon>
        <taxon>Geodermatophilus</taxon>
    </lineage>
</organism>
<feature type="region of interest" description="Disordered" evidence="1">
    <location>
        <begin position="31"/>
        <end position="51"/>
    </location>
</feature>
<evidence type="ECO:0000256" key="1">
    <source>
        <dbReference type="SAM" id="MobiDB-lite"/>
    </source>
</evidence>
<name>A0A1M5F9X6_9ACTN</name>
<gene>
    <name evidence="2" type="ORF">SAMN05444351_1140</name>
</gene>
<protein>
    <submittedName>
        <fullName evidence="2">Uncharacterized protein</fullName>
    </submittedName>
</protein>
<keyword evidence="3" id="KW-1185">Reference proteome</keyword>
<dbReference type="AlphaFoldDB" id="A0A1M5F9X6"/>
<evidence type="ECO:0000313" key="2">
    <source>
        <dbReference type="EMBL" id="SHF88335.1"/>
    </source>
</evidence>
<reference evidence="2 3" key="1">
    <citation type="submission" date="2016-11" db="EMBL/GenBank/DDBJ databases">
        <authorList>
            <person name="Jaros S."/>
            <person name="Januszkiewicz K."/>
            <person name="Wedrychowicz H."/>
        </authorList>
    </citation>
    <scope>NUCLEOTIDE SEQUENCE [LARGE SCALE GENOMIC DNA]</scope>
    <source>
        <strain evidence="2 3">DSM 45408</strain>
    </source>
</reference>
<dbReference type="RefSeq" id="WP_245794296.1">
    <property type="nucleotide sequence ID" value="NZ_FQVX01000001.1"/>
</dbReference>
<dbReference type="EMBL" id="FQVX01000001">
    <property type="protein sequence ID" value="SHF88335.1"/>
    <property type="molecule type" value="Genomic_DNA"/>
</dbReference>
<feature type="compositionally biased region" description="Basic and acidic residues" evidence="1">
    <location>
        <begin position="38"/>
        <end position="51"/>
    </location>
</feature>
<evidence type="ECO:0000313" key="3">
    <source>
        <dbReference type="Proteomes" id="UP000184471"/>
    </source>
</evidence>
<dbReference type="Proteomes" id="UP000184471">
    <property type="component" value="Unassembled WGS sequence"/>
</dbReference>
<proteinExistence type="predicted"/>